<dbReference type="HOGENOM" id="CLU_037802_0_1_2"/>
<evidence type="ECO:0000313" key="3">
    <source>
        <dbReference type="Proteomes" id="UP000006565"/>
    </source>
</evidence>
<dbReference type="AlphaFoldDB" id="E1RJJ2"/>
<organism evidence="2 3">
    <name type="scientific">Methanolacinia petrolearia (strain DSM 11571 / OCM 486 / SEBR 4847)</name>
    <name type="common">Methanoplanus petrolearius</name>
    <dbReference type="NCBI Taxonomy" id="679926"/>
    <lineage>
        <taxon>Archaea</taxon>
        <taxon>Methanobacteriati</taxon>
        <taxon>Methanobacteriota</taxon>
        <taxon>Stenosarchaea group</taxon>
        <taxon>Methanomicrobia</taxon>
        <taxon>Methanomicrobiales</taxon>
        <taxon>Methanomicrobiaceae</taxon>
        <taxon>Methanolacinia</taxon>
    </lineage>
</organism>
<name>E1RJJ2_METP4</name>
<sequence>MLTETRKNKRLQLFIGFIIGLLFGLFLYIGGVTEYNVIIGQLLLTDFTVLKVIMTAIVVGMPGIYIMKGKGLVSLHVRKGSVGSTVIGGLIFGIGFAILGYCPGTVAGAAGHGSMDALFGGIVGILIGTWIFGSLYPALNKKILNRGEFRHMTIPEKFGVNPWFVVIPAVIFIALVLASLEYTGY</sequence>
<dbReference type="STRING" id="679926.Mpet_2050"/>
<dbReference type="RefSeq" id="WP_013329975.1">
    <property type="nucleotide sequence ID" value="NC_014507.1"/>
</dbReference>
<dbReference type="Pfam" id="PF04143">
    <property type="entry name" value="Sulf_transp"/>
    <property type="match status" value="1"/>
</dbReference>
<keyword evidence="1" id="KW-1133">Transmembrane helix</keyword>
<accession>E1RJJ2</accession>
<feature type="transmembrane region" description="Helical" evidence="1">
    <location>
        <begin position="117"/>
        <end position="139"/>
    </location>
</feature>
<proteinExistence type="predicted"/>
<keyword evidence="1" id="KW-0812">Transmembrane</keyword>
<dbReference type="Proteomes" id="UP000006565">
    <property type="component" value="Chromosome"/>
</dbReference>
<dbReference type="eggNOG" id="arCOG04788">
    <property type="taxonomic scope" value="Archaea"/>
</dbReference>
<feature type="transmembrane region" description="Helical" evidence="1">
    <location>
        <begin position="87"/>
        <end position="111"/>
    </location>
</feature>
<dbReference type="GeneID" id="9744531"/>
<keyword evidence="3" id="KW-1185">Reference proteome</keyword>
<dbReference type="KEGG" id="mpi:Mpet_2050"/>
<keyword evidence="1" id="KW-0472">Membrane</keyword>
<feature type="transmembrane region" description="Helical" evidence="1">
    <location>
        <begin position="12"/>
        <end position="29"/>
    </location>
</feature>
<dbReference type="EMBL" id="CP002117">
    <property type="protein sequence ID" value="ADN36798.1"/>
    <property type="molecule type" value="Genomic_DNA"/>
</dbReference>
<evidence type="ECO:0000256" key="1">
    <source>
        <dbReference type="SAM" id="Phobius"/>
    </source>
</evidence>
<dbReference type="InterPro" id="IPR007272">
    <property type="entry name" value="Sulf_transp_TsuA/YedE"/>
</dbReference>
<reference evidence="2 3" key="1">
    <citation type="journal article" date="2010" name="Stand. Genomic Sci.">
        <title>Complete genome sequence of Methanoplanus petrolearius type strain (SEBR 4847).</title>
        <authorList>
            <person name="Brambilla E."/>
            <person name="Djao O.D."/>
            <person name="Daligault H."/>
            <person name="Lapidus A."/>
            <person name="Lucas S."/>
            <person name="Hammon N."/>
            <person name="Nolan M."/>
            <person name="Tice H."/>
            <person name="Cheng J.F."/>
            <person name="Han C."/>
            <person name="Tapia R."/>
            <person name="Goodwin L."/>
            <person name="Pitluck S."/>
            <person name="Liolios K."/>
            <person name="Ivanova N."/>
            <person name="Mavromatis K."/>
            <person name="Mikhailova N."/>
            <person name="Pati A."/>
            <person name="Chen A."/>
            <person name="Palaniappan K."/>
            <person name="Land M."/>
            <person name="Hauser L."/>
            <person name="Chang Y.J."/>
            <person name="Jeffries C.D."/>
            <person name="Rohde M."/>
            <person name="Spring S."/>
            <person name="Sikorski J."/>
            <person name="Goker M."/>
            <person name="Woyke T."/>
            <person name="Bristow J."/>
            <person name="Eisen J.A."/>
            <person name="Markowitz V."/>
            <person name="Hugenholtz P."/>
            <person name="Kyrpides N.C."/>
            <person name="Klenk H.P."/>
        </authorList>
    </citation>
    <scope>NUCLEOTIDE SEQUENCE [LARGE SCALE GENOMIC DNA]</scope>
    <source>
        <strain evidence="3">DSM 11571 / OCM 486 / SEBR 4847</strain>
    </source>
</reference>
<evidence type="ECO:0000313" key="2">
    <source>
        <dbReference type="EMBL" id="ADN36798.1"/>
    </source>
</evidence>
<protein>
    <submittedName>
        <fullName evidence="2">YeeE/YedE family protein</fullName>
    </submittedName>
</protein>
<dbReference type="OrthoDB" id="117923at2157"/>
<gene>
    <name evidence="2" type="ordered locus">Mpet_2050</name>
</gene>
<feature type="transmembrane region" description="Helical" evidence="1">
    <location>
        <begin position="160"/>
        <end position="180"/>
    </location>
</feature>